<comment type="caution">
    <text evidence="1">The sequence shown here is derived from an EMBL/GenBank/DDBJ whole genome shotgun (WGS) entry which is preliminary data.</text>
</comment>
<dbReference type="InterPro" id="IPR038570">
    <property type="entry name" value="HicA_sf"/>
</dbReference>
<dbReference type="Gene3D" id="3.30.920.30">
    <property type="entry name" value="Hypothetical protein"/>
    <property type="match status" value="1"/>
</dbReference>
<protein>
    <recommendedName>
        <fullName evidence="3">Type II toxin-antitoxin system HicA family toxin</fullName>
    </recommendedName>
</protein>
<dbReference type="EMBL" id="SIRS01000003">
    <property type="protein sequence ID" value="TBN16777.1"/>
    <property type="molecule type" value="Genomic_DNA"/>
</dbReference>
<evidence type="ECO:0008006" key="3">
    <source>
        <dbReference type="Google" id="ProtNLM"/>
    </source>
</evidence>
<dbReference type="OrthoDB" id="1495213at2"/>
<proteinExistence type="predicted"/>
<dbReference type="SUPFAM" id="SSF54786">
    <property type="entry name" value="YcfA/nrd intein domain"/>
    <property type="match status" value="1"/>
</dbReference>
<accession>A0A4Q9FSR8</accession>
<name>A0A4Q9FSR8_9FLAO</name>
<evidence type="ECO:0000313" key="1">
    <source>
        <dbReference type="EMBL" id="TBN16777.1"/>
    </source>
</evidence>
<keyword evidence="2" id="KW-1185">Reference proteome</keyword>
<reference evidence="1 2" key="1">
    <citation type="journal article" date="2015" name="Int. J. Syst. Evol. Microbiol.">
        <title>Hyunsoonleella pacifica sp. nov., isolated from seawater of South Pacific Gyre.</title>
        <authorList>
            <person name="Gao X."/>
            <person name="Zhang Z."/>
            <person name="Dai X."/>
            <person name="Zhang X.H."/>
        </authorList>
    </citation>
    <scope>NUCLEOTIDE SEQUENCE [LARGE SCALE GENOMIC DNA]</scope>
    <source>
        <strain evidence="1 2">SW033</strain>
    </source>
</reference>
<evidence type="ECO:0000313" key="2">
    <source>
        <dbReference type="Proteomes" id="UP000292372"/>
    </source>
</evidence>
<sequence>MGNNRPVKTKDWVRFLIAHKCKYLRTKASHDHYKCPNCWRTITHREKDKEIPPMHLRTNLRTMGLTLEYLYNWIKEN</sequence>
<dbReference type="Proteomes" id="UP000292372">
    <property type="component" value="Unassembled WGS sequence"/>
</dbReference>
<dbReference type="RefSeq" id="WP_130936757.1">
    <property type="nucleotide sequence ID" value="NZ_BMEE01000002.1"/>
</dbReference>
<dbReference type="AlphaFoldDB" id="A0A4Q9FSR8"/>
<organism evidence="1 2">
    <name type="scientific">Hyunsoonleella pacifica</name>
    <dbReference type="NCBI Taxonomy" id="1080224"/>
    <lineage>
        <taxon>Bacteria</taxon>
        <taxon>Pseudomonadati</taxon>
        <taxon>Bacteroidota</taxon>
        <taxon>Flavobacteriia</taxon>
        <taxon>Flavobacteriales</taxon>
        <taxon>Flavobacteriaceae</taxon>
    </lineage>
</organism>
<gene>
    <name evidence="1" type="ORF">EYD46_09115</name>
</gene>